<sequence>MSALLLSLSTPADHSDSKIIWPWCPYSQRPQVDQGDSLDMYMEKTQLVRKIARFYEQDSEIYPFTRNFTGWQHALFYSLTPATLRRLAPFPSRIKTLGDNAKPFAHLFVHGWAHTITPGVSSNEEQPRVSKFQLDKTVAAVAKRDLRFCVMTDKIGVVDYVCILPYAVLTLDADVLAPLLDVAAQFFETSFHKYLMQGIVELRTRGDQPWNMLCLRSDMRALFHRGMVGLRPEYLAKDREEGTTTWFAALSFQWLSRNKVVRTTRVVPGEASIADMLAPSDDDDKVRDTPGGLLQACRRLNEDTIFIPFENKRDAQMMMSALALRWAAGAIWQRAGATGLAPGELEC</sequence>
<name>A0A2H4SHD8_CORMI</name>
<dbReference type="VEuPathDB" id="FungiDB:CCM_03407"/>
<organism evidence="1 2">
    <name type="scientific">Cordyceps militaris</name>
    <name type="common">Caterpillar fungus</name>
    <name type="synonym">Clavaria militaris</name>
    <dbReference type="NCBI Taxonomy" id="73501"/>
    <lineage>
        <taxon>Eukaryota</taxon>
        <taxon>Fungi</taxon>
        <taxon>Dikarya</taxon>
        <taxon>Ascomycota</taxon>
        <taxon>Pezizomycotina</taxon>
        <taxon>Sordariomycetes</taxon>
        <taxon>Hypocreomycetidae</taxon>
        <taxon>Hypocreales</taxon>
        <taxon>Cordycipitaceae</taxon>
        <taxon>Cordyceps</taxon>
    </lineage>
</organism>
<gene>
    <name evidence="1" type="ORF">A9K55_009258</name>
</gene>
<dbReference type="VEuPathDB" id="FungiDB:A9K55_009258"/>
<dbReference type="AlphaFoldDB" id="A0A2H4SHD8"/>
<dbReference type="Proteomes" id="UP000323067">
    <property type="component" value="Chromosome vii"/>
</dbReference>
<proteinExistence type="predicted"/>
<reference evidence="1 2" key="1">
    <citation type="journal article" date="2017" name="BMC Genomics">
        <title>Chromosome level assembly and secondary metabolite potential of the parasitic fungus Cordyceps militaris.</title>
        <authorList>
            <person name="Kramer G.J."/>
            <person name="Nodwell J.R."/>
        </authorList>
    </citation>
    <scope>NUCLEOTIDE SEQUENCE [LARGE SCALE GENOMIC DNA]</scope>
    <source>
        <strain evidence="1 2">ATCC 34164</strain>
    </source>
</reference>
<evidence type="ECO:0000313" key="1">
    <source>
        <dbReference type="EMBL" id="ATY62509.1"/>
    </source>
</evidence>
<protein>
    <submittedName>
        <fullName evidence="1">Uncharacterized protein</fullName>
    </submittedName>
</protein>
<evidence type="ECO:0000313" key="2">
    <source>
        <dbReference type="Proteomes" id="UP000323067"/>
    </source>
</evidence>
<accession>A0A2H4SHD8</accession>
<dbReference type="EMBL" id="CP023324">
    <property type="protein sequence ID" value="ATY62509.1"/>
    <property type="molecule type" value="Genomic_DNA"/>
</dbReference>